<dbReference type="SMART" id="SM00849">
    <property type="entry name" value="Lactamase_B"/>
    <property type="match status" value="1"/>
</dbReference>
<protein>
    <recommendedName>
        <fullName evidence="1">Metallo-beta-lactamase domain-containing protein</fullName>
    </recommendedName>
</protein>
<name>W0EHE0_9FIRM</name>
<dbReference type="AlphaFoldDB" id="W0EHE0"/>
<dbReference type="KEGG" id="dmt:DESME_05115"/>
<accession>W0EHE0</accession>
<dbReference type="InterPro" id="IPR001279">
    <property type="entry name" value="Metallo-B-lactamas"/>
</dbReference>
<dbReference type="SUPFAM" id="SSF56281">
    <property type="entry name" value="Metallo-hydrolase/oxidoreductase"/>
    <property type="match status" value="1"/>
</dbReference>
<proteinExistence type="predicted"/>
<organism evidence="2 3">
    <name type="scientific">Desulfitobacterium metallireducens DSM 15288</name>
    <dbReference type="NCBI Taxonomy" id="871968"/>
    <lineage>
        <taxon>Bacteria</taxon>
        <taxon>Bacillati</taxon>
        <taxon>Bacillota</taxon>
        <taxon>Clostridia</taxon>
        <taxon>Eubacteriales</taxon>
        <taxon>Desulfitobacteriaceae</taxon>
        <taxon>Desulfitobacterium</taxon>
    </lineage>
</organism>
<dbReference type="RefSeq" id="WP_006714966.1">
    <property type="nucleotide sequence ID" value="NZ_CP007032.1"/>
</dbReference>
<dbReference type="EMBL" id="CP007032">
    <property type="protein sequence ID" value="AHF08491.1"/>
    <property type="molecule type" value="Genomic_DNA"/>
</dbReference>
<dbReference type="InterPro" id="IPR050114">
    <property type="entry name" value="UPF0173_UPF0282_UlaG_hydrolase"/>
</dbReference>
<feature type="domain" description="Metallo-beta-lactamase" evidence="1">
    <location>
        <begin position="14"/>
        <end position="216"/>
    </location>
</feature>
<dbReference type="Pfam" id="PF13483">
    <property type="entry name" value="Lactamase_B_3"/>
    <property type="match status" value="1"/>
</dbReference>
<keyword evidence="3" id="KW-1185">Reference proteome</keyword>
<reference evidence="2 3" key="1">
    <citation type="submission" date="2013-12" db="EMBL/GenBank/DDBJ databases">
        <authorList>
            <consortium name="DOE Joint Genome Institute"/>
            <person name="Smidt H."/>
            <person name="Huntemann M."/>
            <person name="Han J."/>
            <person name="Chen A."/>
            <person name="Kyrpides N."/>
            <person name="Mavromatis K."/>
            <person name="Markowitz V."/>
            <person name="Palaniappan K."/>
            <person name="Ivanova N."/>
            <person name="Schaumberg A."/>
            <person name="Pati A."/>
            <person name="Liolios K."/>
            <person name="Nordberg H.P."/>
            <person name="Cantor M.N."/>
            <person name="Hua S.X."/>
            <person name="Woyke T."/>
        </authorList>
    </citation>
    <scope>NUCLEOTIDE SEQUENCE [LARGE SCALE GENOMIC DNA]</scope>
    <source>
        <strain evidence="3">DSM 15288</strain>
    </source>
</reference>
<dbReference type="Proteomes" id="UP000010847">
    <property type="component" value="Chromosome"/>
</dbReference>
<dbReference type="HOGENOM" id="CLU_090261_0_0_9"/>
<sequence length="265" mass="30493">MDLRTEVNTITYVSNAGVLIQLKDKKILIDGLCHSRQPLYKDPPPEIAQKIKGGIPPFDNLDLMLITHHHPDHFDPLGIHEFRKSNPQTIIFSTPEVISKIKAYASDNENNLVELNTELYHEEKLTLKGIDIRIFSMLHMGKGYDDVHNFAYLIEYDGVKLMHVGDASPVRENFSEFNLRAENLNCLIAPFPYIALPSARIVIKEYIHPQQISIIHLPNKEHDRFGWVKATHKSFEKIKSDFIETLFFEELGSSHLLNSNHFSRL</sequence>
<dbReference type="PANTHER" id="PTHR43546">
    <property type="entry name" value="UPF0173 METAL-DEPENDENT HYDROLASE MJ1163-RELATED"/>
    <property type="match status" value="1"/>
</dbReference>
<evidence type="ECO:0000313" key="2">
    <source>
        <dbReference type="EMBL" id="AHF08491.1"/>
    </source>
</evidence>
<dbReference type="eggNOG" id="COG2220">
    <property type="taxonomic scope" value="Bacteria"/>
</dbReference>
<gene>
    <name evidence="2" type="ORF">DESME_05115</name>
</gene>
<dbReference type="PANTHER" id="PTHR43546:SF8">
    <property type="entry name" value="METALLO-BETA-LACTAMASE DOMAIN-CONTAINING PROTEIN"/>
    <property type="match status" value="1"/>
</dbReference>
<dbReference type="InterPro" id="IPR036866">
    <property type="entry name" value="RibonucZ/Hydroxyglut_hydro"/>
</dbReference>
<evidence type="ECO:0000259" key="1">
    <source>
        <dbReference type="SMART" id="SM00849"/>
    </source>
</evidence>
<dbReference type="STRING" id="871968.DESME_05115"/>
<dbReference type="OrthoDB" id="9805728at2"/>
<evidence type="ECO:0000313" key="3">
    <source>
        <dbReference type="Proteomes" id="UP000010847"/>
    </source>
</evidence>
<dbReference type="Gene3D" id="3.60.15.10">
    <property type="entry name" value="Ribonuclease Z/Hydroxyacylglutathione hydrolase-like"/>
    <property type="match status" value="1"/>
</dbReference>